<dbReference type="RefSeq" id="WP_163146259.1">
    <property type="nucleotide sequence ID" value="NZ_CP044455.1"/>
</dbReference>
<proteinExistence type="inferred from homology"/>
<evidence type="ECO:0000256" key="1">
    <source>
        <dbReference type="ARBA" id="ARBA00007274"/>
    </source>
</evidence>
<dbReference type="Gene3D" id="3.40.50.20">
    <property type="match status" value="1"/>
</dbReference>
<feature type="binding site" evidence="2">
    <location>
        <position position="73"/>
    </location>
    <ligand>
        <name>substrate</name>
    </ligand>
</feature>
<keyword evidence="4" id="KW-0808">Transferase</keyword>
<sequence>MEKITEIYLLGLGRNTPVFIDIAEQAGYTILGLYHYNDELTGEVSQGYPVLGSYHDLLSQQSLKGKAFLLTMGNNDIRQKLAKNIRYLNGETPAIIHPMAVVSRFAQVGCGVVVSPFSYIQAYSKIGDDTIILSHVNISHNNTVGKACFFAGSVVLGAYTQVRNQAFFGIGAKTISDKVQYVGEQAFIGAGALVTADIPDYATVAGIPARVIKINKPDSR</sequence>
<name>A0A6C0Y6M8_9GAMM</name>
<dbReference type="SUPFAM" id="SSF51161">
    <property type="entry name" value="Trimeric LpxA-like enzymes"/>
    <property type="match status" value="1"/>
</dbReference>
<dbReference type="PANTHER" id="PTHR43300">
    <property type="entry name" value="ACETYLTRANSFERASE"/>
    <property type="match status" value="1"/>
</dbReference>
<comment type="similarity">
    <text evidence="1">Belongs to the transferase hexapeptide repeat family.</text>
</comment>
<evidence type="ECO:0000256" key="2">
    <source>
        <dbReference type="PIRSR" id="PIRSR620019-2"/>
    </source>
</evidence>
<dbReference type="InterPro" id="IPR041561">
    <property type="entry name" value="PglD_N"/>
</dbReference>
<dbReference type="GO" id="GO:0016740">
    <property type="term" value="F:transferase activity"/>
    <property type="evidence" value="ECO:0007669"/>
    <property type="project" value="UniProtKB-KW"/>
</dbReference>
<evidence type="ECO:0000259" key="3">
    <source>
        <dbReference type="Pfam" id="PF17836"/>
    </source>
</evidence>
<feature type="domain" description="PglD N-terminal" evidence="3">
    <location>
        <begin position="7"/>
        <end position="84"/>
    </location>
</feature>
<dbReference type="AlphaFoldDB" id="A0A6C0Y6M8"/>
<evidence type="ECO:0000313" key="4">
    <source>
        <dbReference type="EMBL" id="QIC71522.1"/>
    </source>
</evidence>
<organism evidence="4 5">
    <name type="scientific">Acinetobacter indicus</name>
    <dbReference type="NCBI Taxonomy" id="756892"/>
    <lineage>
        <taxon>Bacteria</taxon>
        <taxon>Pseudomonadati</taxon>
        <taxon>Pseudomonadota</taxon>
        <taxon>Gammaproteobacteria</taxon>
        <taxon>Moraxellales</taxon>
        <taxon>Moraxellaceae</taxon>
        <taxon>Acinetobacter</taxon>
    </lineage>
</organism>
<dbReference type="InterPro" id="IPR011004">
    <property type="entry name" value="Trimer_LpxA-like_sf"/>
</dbReference>
<dbReference type="Pfam" id="PF17836">
    <property type="entry name" value="PglD_N"/>
    <property type="match status" value="1"/>
</dbReference>
<feature type="binding site" evidence="2">
    <location>
        <position position="170"/>
    </location>
    <ligand>
        <name>acetyl-CoA</name>
        <dbReference type="ChEBI" id="CHEBI:57288"/>
    </ligand>
</feature>
<dbReference type="EMBL" id="CP044455">
    <property type="protein sequence ID" value="QIC71522.1"/>
    <property type="molecule type" value="Genomic_DNA"/>
</dbReference>
<gene>
    <name evidence="4" type="ORF">FSC09_14525</name>
</gene>
<reference evidence="4 5" key="1">
    <citation type="submission" date="2019-09" db="EMBL/GenBank/DDBJ databases">
        <title>Non-baumannii Acinetobacter spp. carrying blaNDM-1 isolated in China.</title>
        <authorList>
            <person name="Cui C."/>
            <person name="Chen C."/>
            <person name="Sun J."/>
            <person name="Liu Y."/>
        </authorList>
    </citation>
    <scope>NUCLEOTIDE SEQUENCE [LARGE SCALE GENOMIC DNA]</scope>
    <source>
        <strain evidence="4 5">B18</strain>
    </source>
</reference>
<evidence type="ECO:0000313" key="5">
    <source>
        <dbReference type="Proteomes" id="UP000503440"/>
    </source>
</evidence>
<dbReference type="InterPro" id="IPR050179">
    <property type="entry name" value="Trans_hexapeptide_repeat"/>
</dbReference>
<dbReference type="Gene3D" id="2.160.10.10">
    <property type="entry name" value="Hexapeptide repeat proteins"/>
    <property type="match status" value="2"/>
</dbReference>
<dbReference type="CDD" id="cd03360">
    <property type="entry name" value="LbH_AT_putative"/>
    <property type="match status" value="1"/>
</dbReference>
<protein>
    <submittedName>
        <fullName evidence="4">Transferase</fullName>
    </submittedName>
</protein>
<accession>A0A6C0Y6M8</accession>
<dbReference type="Proteomes" id="UP000503440">
    <property type="component" value="Chromosome"/>
</dbReference>
<dbReference type="InterPro" id="IPR020019">
    <property type="entry name" value="AcTrfase_PglD-like"/>
</dbReference>